<feature type="transmembrane region" description="Helical" evidence="9">
    <location>
        <begin position="20"/>
        <end position="40"/>
    </location>
</feature>
<evidence type="ECO:0000313" key="12">
    <source>
        <dbReference type="Proteomes" id="UP000198694"/>
    </source>
</evidence>
<name>A0A1G8WD66_9BACI</name>
<dbReference type="PANTHER" id="PTHR35011">
    <property type="entry name" value="2,3-DIKETO-L-GULONATE TRAP TRANSPORTER SMALL PERMEASE PROTEIN YIAM"/>
    <property type="match status" value="1"/>
</dbReference>
<dbReference type="Proteomes" id="UP000198694">
    <property type="component" value="Unassembled WGS sequence"/>
</dbReference>
<sequence>MRTMNLFRKLDKIQAGIERWIIICAIFGMTLILLANVFARTIGNSLTFAEELGQFFIIIVTFIGLSYCARRGRHLKMTAIVEFLPFKVRKILVLIITATTSLLLFYLFYLSADYTITLYQLGRVTAALRFPVYLITLFIPIGFFFSGVQYLREFWLNYRYKDEMIDGTEDPTWKREEADIK</sequence>
<accession>A0A1G8WD66</accession>
<evidence type="ECO:0000256" key="6">
    <source>
        <dbReference type="ARBA" id="ARBA00022989"/>
    </source>
</evidence>
<evidence type="ECO:0000256" key="5">
    <source>
        <dbReference type="ARBA" id="ARBA00022692"/>
    </source>
</evidence>
<reference evidence="11 12" key="1">
    <citation type="submission" date="2016-10" db="EMBL/GenBank/DDBJ databases">
        <authorList>
            <person name="de Groot N.N."/>
        </authorList>
    </citation>
    <scope>NUCLEOTIDE SEQUENCE [LARGE SCALE GENOMIC DNA]</scope>
    <source>
        <strain evidence="11 12">CGMCC 1.6502</strain>
    </source>
</reference>
<organism evidence="11 12">
    <name type="scientific">Sediminibacillus albus</name>
    <dbReference type="NCBI Taxonomy" id="407036"/>
    <lineage>
        <taxon>Bacteria</taxon>
        <taxon>Bacillati</taxon>
        <taxon>Bacillota</taxon>
        <taxon>Bacilli</taxon>
        <taxon>Bacillales</taxon>
        <taxon>Bacillaceae</taxon>
        <taxon>Sediminibacillus</taxon>
    </lineage>
</organism>
<dbReference type="GO" id="GO:0015740">
    <property type="term" value="P:C4-dicarboxylate transport"/>
    <property type="evidence" value="ECO:0007669"/>
    <property type="project" value="TreeGrafter"/>
</dbReference>
<evidence type="ECO:0000256" key="3">
    <source>
        <dbReference type="ARBA" id="ARBA00022475"/>
    </source>
</evidence>
<keyword evidence="4" id="KW-0997">Cell inner membrane</keyword>
<proteinExistence type="inferred from homology"/>
<feature type="transmembrane region" description="Helical" evidence="9">
    <location>
        <begin position="91"/>
        <end position="110"/>
    </location>
</feature>
<dbReference type="OrthoDB" id="5465095at2"/>
<evidence type="ECO:0000313" key="11">
    <source>
        <dbReference type="EMBL" id="SDJ76056.1"/>
    </source>
</evidence>
<dbReference type="EMBL" id="FNFL01000001">
    <property type="protein sequence ID" value="SDJ76056.1"/>
    <property type="molecule type" value="Genomic_DNA"/>
</dbReference>
<protein>
    <submittedName>
        <fullName evidence="11">TRAP-type C4-dicarboxylate transport system, small permease component</fullName>
    </submittedName>
</protein>
<keyword evidence="2" id="KW-0813">Transport</keyword>
<feature type="transmembrane region" description="Helical" evidence="9">
    <location>
        <begin position="52"/>
        <end position="70"/>
    </location>
</feature>
<gene>
    <name evidence="11" type="ORF">SAMN05216243_0708</name>
</gene>
<feature type="transmembrane region" description="Helical" evidence="9">
    <location>
        <begin position="130"/>
        <end position="151"/>
    </location>
</feature>
<evidence type="ECO:0000256" key="4">
    <source>
        <dbReference type="ARBA" id="ARBA00022519"/>
    </source>
</evidence>
<comment type="subcellular location">
    <subcellularLocation>
        <location evidence="1">Cell inner membrane</location>
        <topology evidence="1">Multi-pass membrane protein</topology>
    </subcellularLocation>
</comment>
<evidence type="ECO:0000256" key="2">
    <source>
        <dbReference type="ARBA" id="ARBA00022448"/>
    </source>
</evidence>
<dbReference type="InterPro" id="IPR007387">
    <property type="entry name" value="TRAP_DctQ"/>
</dbReference>
<dbReference type="GO" id="GO:0022857">
    <property type="term" value="F:transmembrane transporter activity"/>
    <property type="evidence" value="ECO:0007669"/>
    <property type="project" value="TreeGrafter"/>
</dbReference>
<evidence type="ECO:0000256" key="1">
    <source>
        <dbReference type="ARBA" id="ARBA00004429"/>
    </source>
</evidence>
<keyword evidence="7 9" id="KW-0472">Membrane</keyword>
<dbReference type="GO" id="GO:0005886">
    <property type="term" value="C:plasma membrane"/>
    <property type="evidence" value="ECO:0007669"/>
    <property type="project" value="UniProtKB-SubCell"/>
</dbReference>
<dbReference type="PANTHER" id="PTHR35011:SF2">
    <property type="entry name" value="2,3-DIKETO-L-GULONATE TRAP TRANSPORTER SMALL PERMEASE PROTEIN YIAM"/>
    <property type="match status" value="1"/>
</dbReference>
<evidence type="ECO:0000256" key="9">
    <source>
        <dbReference type="SAM" id="Phobius"/>
    </source>
</evidence>
<comment type="similarity">
    <text evidence="8">Belongs to the TRAP transporter small permease family.</text>
</comment>
<evidence type="ECO:0000259" key="10">
    <source>
        <dbReference type="Pfam" id="PF04290"/>
    </source>
</evidence>
<dbReference type="InterPro" id="IPR055348">
    <property type="entry name" value="DctQ"/>
</dbReference>
<keyword evidence="6 9" id="KW-1133">Transmembrane helix</keyword>
<evidence type="ECO:0000256" key="7">
    <source>
        <dbReference type="ARBA" id="ARBA00023136"/>
    </source>
</evidence>
<dbReference type="STRING" id="407036.SAMN05216243_0708"/>
<dbReference type="AlphaFoldDB" id="A0A1G8WD66"/>
<keyword evidence="3" id="KW-1003">Cell membrane</keyword>
<keyword evidence="5 9" id="KW-0812">Transmembrane</keyword>
<keyword evidence="12" id="KW-1185">Reference proteome</keyword>
<evidence type="ECO:0000256" key="8">
    <source>
        <dbReference type="ARBA" id="ARBA00038436"/>
    </source>
</evidence>
<dbReference type="Pfam" id="PF04290">
    <property type="entry name" value="DctQ"/>
    <property type="match status" value="1"/>
</dbReference>
<feature type="domain" description="Tripartite ATP-independent periplasmic transporters DctQ component" evidence="10">
    <location>
        <begin position="29"/>
        <end position="156"/>
    </location>
</feature>